<dbReference type="GO" id="GO:0006094">
    <property type="term" value="P:gluconeogenesis"/>
    <property type="evidence" value="ECO:0007669"/>
    <property type="project" value="UniProtKB-KW"/>
</dbReference>
<comment type="similarity">
    <text evidence="3">Belongs to the iron-sulfur dependent L-serine dehydratase family.</text>
</comment>
<comment type="caution">
    <text evidence="15">The sequence shown here is derived from an EMBL/GenBank/DDBJ whole genome shotgun (WGS) entry which is preliminary data.</text>
</comment>
<dbReference type="AlphaFoldDB" id="A0A9D2DW66"/>
<keyword evidence="6" id="KW-0004">4Fe-4S</keyword>
<keyword evidence="9" id="KW-0411">Iron-sulfur</keyword>
<proteinExistence type="inferred from homology"/>
<evidence type="ECO:0000256" key="1">
    <source>
        <dbReference type="ARBA" id="ARBA00001966"/>
    </source>
</evidence>
<dbReference type="SUPFAM" id="SSF143548">
    <property type="entry name" value="Serine metabolism enzymes domain"/>
    <property type="match status" value="1"/>
</dbReference>
<sequence>MQSLRELYKIGRGPSSSHTMGPERAAKDFLSRTAGAARYRVVLQGSLARTGKGHLTDRAVLGVLPGENTQVVFDYETRELLHPNTLVMTAYDESGREMLSVTYLSIGGGTIREAGSAPVTAENVYPFANFSELRAYCEKEKIGLADVVFRFEDRGFRDYLAEVWESMKATIARGLAQEGVLPGNLRVERKAATLQSAYLDDPTDHTRLVCSYAYATAEENASGGVVVTAPTCGASGVLPATMLYLQRRDGLSDEQIWRALATGGIVGNVVKTNASVSGAEAGCQAEIGTATAMAAAAVCSLAAHSLEITEYAAEIALEHQLGLTCDPVGGYVQIPCIERNAVAAMRAIDSADLASVLSGTRKISFDLVVRTMYETGRDLNERYRETSEGGLASGYKVC</sequence>
<evidence type="ECO:0000313" key="15">
    <source>
        <dbReference type="EMBL" id="HIZ24203.1"/>
    </source>
</evidence>
<evidence type="ECO:0000259" key="13">
    <source>
        <dbReference type="Pfam" id="PF03313"/>
    </source>
</evidence>
<dbReference type="EMBL" id="DXBS01000041">
    <property type="protein sequence ID" value="HIZ24203.1"/>
    <property type="molecule type" value="Genomic_DNA"/>
</dbReference>
<dbReference type="Proteomes" id="UP000824044">
    <property type="component" value="Unassembled WGS sequence"/>
</dbReference>
<dbReference type="GO" id="GO:0046872">
    <property type="term" value="F:metal ion binding"/>
    <property type="evidence" value="ECO:0007669"/>
    <property type="project" value="UniProtKB-KW"/>
</dbReference>
<evidence type="ECO:0000256" key="8">
    <source>
        <dbReference type="ARBA" id="ARBA00023004"/>
    </source>
</evidence>
<dbReference type="InterPro" id="IPR005131">
    <property type="entry name" value="Ser_deHydtase_bsu"/>
</dbReference>
<organism evidence="15 16">
    <name type="scientific">Candidatus Gallimonas intestinigallinarum</name>
    <dbReference type="NCBI Taxonomy" id="2838604"/>
    <lineage>
        <taxon>Bacteria</taxon>
        <taxon>Bacillati</taxon>
        <taxon>Bacillota</taxon>
        <taxon>Clostridia</taxon>
        <taxon>Candidatus Gallimonas</taxon>
    </lineage>
</organism>
<keyword evidence="7" id="KW-0479">Metal-binding</keyword>
<dbReference type="PANTHER" id="PTHR30182:SF1">
    <property type="entry name" value="L-SERINE DEHYDRATASE 1"/>
    <property type="match status" value="1"/>
</dbReference>
<evidence type="ECO:0000256" key="4">
    <source>
        <dbReference type="ARBA" id="ARBA00012093"/>
    </source>
</evidence>
<dbReference type="PANTHER" id="PTHR30182">
    <property type="entry name" value="L-SERINE DEHYDRATASE"/>
    <property type="match status" value="1"/>
</dbReference>
<feature type="domain" description="Serine dehydratase beta chain" evidence="14">
    <location>
        <begin position="3"/>
        <end position="70"/>
    </location>
</feature>
<evidence type="ECO:0000256" key="2">
    <source>
        <dbReference type="ARBA" id="ARBA00004742"/>
    </source>
</evidence>
<dbReference type="GO" id="GO:0051539">
    <property type="term" value="F:4 iron, 4 sulfur cluster binding"/>
    <property type="evidence" value="ECO:0007669"/>
    <property type="project" value="UniProtKB-KW"/>
</dbReference>
<evidence type="ECO:0000256" key="3">
    <source>
        <dbReference type="ARBA" id="ARBA00008636"/>
    </source>
</evidence>
<gene>
    <name evidence="15" type="ORF">H9812_01845</name>
</gene>
<dbReference type="InterPro" id="IPR005130">
    <property type="entry name" value="Ser_deHydtase-like_asu"/>
</dbReference>
<comment type="cofactor">
    <cofactor evidence="1">
        <name>[4Fe-4S] cluster</name>
        <dbReference type="ChEBI" id="CHEBI:49883"/>
    </cofactor>
</comment>
<comment type="catalytic activity">
    <reaction evidence="12">
        <text>L-serine = pyruvate + NH4(+)</text>
        <dbReference type="Rhea" id="RHEA:19169"/>
        <dbReference type="ChEBI" id="CHEBI:15361"/>
        <dbReference type="ChEBI" id="CHEBI:28938"/>
        <dbReference type="ChEBI" id="CHEBI:33384"/>
        <dbReference type="EC" id="4.3.1.17"/>
    </reaction>
</comment>
<evidence type="ECO:0000259" key="14">
    <source>
        <dbReference type="Pfam" id="PF03315"/>
    </source>
</evidence>
<protein>
    <recommendedName>
        <fullName evidence="4">L-serine ammonia-lyase</fullName>
        <ecNumber evidence="4">4.3.1.17</ecNumber>
    </recommendedName>
    <alternativeName>
        <fullName evidence="11">L-serine deaminase</fullName>
    </alternativeName>
</protein>
<comment type="pathway">
    <text evidence="2">Carbohydrate biosynthesis; gluconeogenesis.</text>
</comment>
<dbReference type="EC" id="4.3.1.17" evidence="4"/>
<evidence type="ECO:0000313" key="16">
    <source>
        <dbReference type="Proteomes" id="UP000824044"/>
    </source>
</evidence>
<evidence type="ECO:0000256" key="6">
    <source>
        <dbReference type="ARBA" id="ARBA00022485"/>
    </source>
</evidence>
<reference evidence="15" key="2">
    <citation type="submission" date="2021-04" db="EMBL/GenBank/DDBJ databases">
        <authorList>
            <person name="Gilroy R."/>
        </authorList>
    </citation>
    <scope>NUCLEOTIDE SEQUENCE</scope>
    <source>
        <strain evidence="15">CHK33-5263</strain>
    </source>
</reference>
<keyword evidence="8" id="KW-0408">Iron</keyword>
<evidence type="ECO:0000256" key="5">
    <source>
        <dbReference type="ARBA" id="ARBA00022432"/>
    </source>
</evidence>
<reference evidence="15" key="1">
    <citation type="journal article" date="2021" name="PeerJ">
        <title>Extensive microbial diversity within the chicken gut microbiome revealed by metagenomics and culture.</title>
        <authorList>
            <person name="Gilroy R."/>
            <person name="Ravi A."/>
            <person name="Getino M."/>
            <person name="Pursley I."/>
            <person name="Horton D.L."/>
            <person name="Alikhan N.F."/>
            <person name="Baker D."/>
            <person name="Gharbi K."/>
            <person name="Hall N."/>
            <person name="Watson M."/>
            <person name="Adriaenssens E.M."/>
            <person name="Foster-Nyarko E."/>
            <person name="Jarju S."/>
            <person name="Secka A."/>
            <person name="Antonio M."/>
            <person name="Oren A."/>
            <person name="Chaudhuri R.R."/>
            <person name="La Ragione R."/>
            <person name="Hildebrand F."/>
            <person name="Pallen M.J."/>
        </authorList>
    </citation>
    <scope>NUCLEOTIDE SEQUENCE</scope>
    <source>
        <strain evidence="15">CHK33-5263</strain>
    </source>
</reference>
<evidence type="ECO:0000256" key="12">
    <source>
        <dbReference type="ARBA" id="ARBA00049406"/>
    </source>
</evidence>
<dbReference type="Pfam" id="PF03313">
    <property type="entry name" value="SDH_alpha"/>
    <property type="match status" value="1"/>
</dbReference>
<accession>A0A9D2DW66</accession>
<dbReference type="InterPro" id="IPR051318">
    <property type="entry name" value="Fe-S_L-Ser"/>
</dbReference>
<evidence type="ECO:0000256" key="7">
    <source>
        <dbReference type="ARBA" id="ARBA00022723"/>
    </source>
</evidence>
<dbReference type="GO" id="GO:0003941">
    <property type="term" value="F:L-serine ammonia-lyase activity"/>
    <property type="evidence" value="ECO:0007669"/>
    <property type="project" value="UniProtKB-EC"/>
</dbReference>
<keyword evidence="5" id="KW-0312">Gluconeogenesis</keyword>
<dbReference type="InterPro" id="IPR029009">
    <property type="entry name" value="ASB_dom_sf"/>
</dbReference>
<evidence type="ECO:0000256" key="11">
    <source>
        <dbReference type="ARBA" id="ARBA00041766"/>
    </source>
</evidence>
<evidence type="ECO:0000256" key="10">
    <source>
        <dbReference type="ARBA" id="ARBA00023239"/>
    </source>
</evidence>
<keyword evidence="10 15" id="KW-0456">Lyase</keyword>
<dbReference type="Pfam" id="PF03315">
    <property type="entry name" value="SDH_beta"/>
    <property type="match status" value="1"/>
</dbReference>
<feature type="domain" description="Serine dehydratase-like alpha subunit" evidence="13">
    <location>
        <begin position="155"/>
        <end position="392"/>
    </location>
</feature>
<evidence type="ECO:0000256" key="9">
    <source>
        <dbReference type="ARBA" id="ARBA00023014"/>
    </source>
</evidence>
<name>A0A9D2DW66_9FIRM</name>
<dbReference type="Gene3D" id="3.30.1330.90">
    <property type="entry name" value="D-3-phosphoglycerate dehydrogenase, domain 3"/>
    <property type="match status" value="2"/>
</dbReference>